<evidence type="ECO:0000313" key="3">
    <source>
        <dbReference type="Proteomes" id="UP000008386"/>
    </source>
</evidence>
<dbReference type="PANTHER" id="PTHR37815">
    <property type="entry name" value="UPF0397 PROTEIN BC_2624-RELATED"/>
    <property type="match status" value="1"/>
</dbReference>
<dbReference type="EMBL" id="CP002779">
    <property type="protein sequence ID" value="AEH23796.1"/>
    <property type="molecule type" value="Genomic_DNA"/>
</dbReference>
<keyword evidence="1" id="KW-0472">Membrane</keyword>
<evidence type="ECO:0008006" key="4">
    <source>
        <dbReference type="Google" id="ProtNLM"/>
    </source>
</evidence>
<dbReference type="InterPro" id="IPR009825">
    <property type="entry name" value="ECF_substrate-spec-like"/>
</dbReference>
<name>F8AFI1_PYRYC</name>
<proteinExistence type="predicted"/>
<feature type="transmembrane region" description="Helical" evidence="1">
    <location>
        <begin position="161"/>
        <end position="184"/>
    </location>
</feature>
<reference evidence="2 3" key="1">
    <citation type="journal article" date="2011" name="J. Bacteriol.">
        <title>Complete genome sequence of the obligate piezophilic hyperthermophilic archaeon Pyrococcus yayanosii CH1.</title>
        <authorList>
            <person name="Jun X."/>
            <person name="Lupeng L."/>
            <person name="Minjuan X."/>
            <person name="Oger P."/>
            <person name="Fengping W."/>
            <person name="Jebbar M."/>
            <person name="Xiang X."/>
        </authorList>
    </citation>
    <scope>NUCLEOTIDE SEQUENCE [LARGE SCALE GENOMIC DNA]</scope>
    <source>
        <strain evidence="3">CH1 / JCM 16557</strain>
    </source>
</reference>
<evidence type="ECO:0000256" key="1">
    <source>
        <dbReference type="SAM" id="Phobius"/>
    </source>
</evidence>
<dbReference type="Pfam" id="PF07155">
    <property type="entry name" value="ECF-ribofla_trS"/>
    <property type="match status" value="1"/>
</dbReference>
<feature type="transmembrane region" description="Helical" evidence="1">
    <location>
        <begin position="31"/>
        <end position="52"/>
    </location>
</feature>
<dbReference type="KEGG" id="pya:PYCH_00830"/>
<accession>F8AFI1</accession>
<sequence>MISRSLIILTESFIKGRPYQGMVVGMKEETLIAYANYFKAIVGIIVVVYVTYILFNKEKFKTPFVLAISGVMTALVAVVTMFIQINIPASQGYLNFGDTMVMLAAILFGPLVGAFAGGVGSALADIFSGYAHWSIFTLMIKGVEGLVVGYLAKGEANYSRILVATIAGSSVMVIGYVGVAYLLYGVAGATIELYNDIVQATTGIIVGGGLGYALKRRLAGIM</sequence>
<feature type="transmembrane region" description="Helical" evidence="1">
    <location>
        <begin position="196"/>
        <end position="214"/>
    </location>
</feature>
<dbReference type="Proteomes" id="UP000008386">
    <property type="component" value="Chromosome"/>
</dbReference>
<gene>
    <name evidence="2" type="ordered locus">PYCH_00830</name>
</gene>
<dbReference type="eggNOG" id="arCOG05752">
    <property type="taxonomic scope" value="Archaea"/>
</dbReference>
<organism evidence="2 3">
    <name type="scientific">Pyrococcus yayanosii (strain CH1 / JCM 16557)</name>
    <dbReference type="NCBI Taxonomy" id="529709"/>
    <lineage>
        <taxon>Archaea</taxon>
        <taxon>Methanobacteriati</taxon>
        <taxon>Methanobacteriota</taxon>
        <taxon>Thermococci</taxon>
        <taxon>Thermococcales</taxon>
        <taxon>Thermococcaceae</taxon>
        <taxon>Pyrococcus</taxon>
    </lineage>
</organism>
<protein>
    <recommendedName>
        <fullName evidence="4">ECF transporter S component</fullName>
    </recommendedName>
</protein>
<feature type="transmembrane region" description="Helical" evidence="1">
    <location>
        <begin position="130"/>
        <end position="152"/>
    </location>
</feature>
<dbReference type="Gene3D" id="1.10.1760.20">
    <property type="match status" value="1"/>
</dbReference>
<dbReference type="HOGENOM" id="CLU_084705_1_0_2"/>
<keyword evidence="1" id="KW-1133">Transmembrane helix</keyword>
<feature type="transmembrane region" description="Helical" evidence="1">
    <location>
        <begin position="99"/>
        <end position="124"/>
    </location>
</feature>
<keyword evidence="3" id="KW-1185">Reference proteome</keyword>
<evidence type="ECO:0000313" key="2">
    <source>
        <dbReference type="EMBL" id="AEH23796.1"/>
    </source>
</evidence>
<dbReference type="STRING" id="529709.PYCH_00830"/>
<dbReference type="PANTHER" id="PTHR37815:SF3">
    <property type="entry name" value="UPF0397 PROTEIN SPR0429"/>
    <property type="match status" value="1"/>
</dbReference>
<feature type="transmembrane region" description="Helical" evidence="1">
    <location>
        <begin position="64"/>
        <end position="87"/>
    </location>
</feature>
<dbReference type="GO" id="GO:0016020">
    <property type="term" value="C:membrane"/>
    <property type="evidence" value="ECO:0007669"/>
    <property type="project" value="InterPro"/>
</dbReference>
<dbReference type="AlphaFoldDB" id="F8AFI1"/>
<keyword evidence="1" id="KW-0812">Transmembrane</keyword>